<dbReference type="InterPro" id="IPR051165">
    <property type="entry name" value="Multifunctional_ANK_Repeat"/>
</dbReference>
<dbReference type="STRING" id="2656787.A0A370TNM1"/>
<evidence type="ECO:0000313" key="5">
    <source>
        <dbReference type="Proteomes" id="UP000254866"/>
    </source>
</evidence>
<comment type="caution">
    <text evidence="4">The sequence shown here is derived from an EMBL/GenBank/DDBJ whole genome shotgun (WGS) entry which is preliminary data.</text>
</comment>
<dbReference type="PROSITE" id="PS50088">
    <property type="entry name" value="ANK_REPEAT"/>
    <property type="match status" value="4"/>
</dbReference>
<proteinExistence type="predicted"/>
<name>A0A370TNM1_9HELO</name>
<dbReference type="PANTHER" id="PTHR24123">
    <property type="entry name" value="ANKYRIN REPEAT-CONTAINING"/>
    <property type="match status" value="1"/>
</dbReference>
<dbReference type="Proteomes" id="UP000254866">
    <property type="component" value="Unassembled WGS sequence"/>
</dbReference>
<dbReference type="SMART" id="SM00248">
    <property type="entry name" value="ANK"/>
    <property type="match status" value="7"/>
</dbReference>
<gene>
    <name evidence="4" type="ORF">BP5553_04559</name>
</gene>
<feature type="repeat" description="ANK" evidence="3">
    <location>
        <begin position="316"/>
        <end position="348"/>
    </location>
</feature>
<dbReference type="PANTHER" id="PTHR24123:SF33">
    <property type="entry name" value="PROTEIN HOS4"/>
    <property type="match status" value="1"/>
</dbReference>
<evidence type="ECO:0000256" key="2">
    <source>
        <dbReference type="ARBA" id="ARBA00023043"/>
    </source>
</evidence>
<evidence type="ECO:0000256" key="1">
    <source>
        <dbReference type="ARBA" id="ARBA00022737"/>
    </source>
</evidence>
<keyword evidence="2 3" id="KW-0040">ANK repeat</keyword>
<organism evidence="4 5">
    <name type="scientific">Venustampulla echinocandica</name>
    <dbReference type="NCBI Taxonomy" id="2656787"/>
    <lineage>
        <taxon>Eukaryota</taxon>
        <taxon>Fungi</taxon>
        <taxon>Dikarya</taxon>
        <taxon>Ascomycota</taxon>
        <taxon>Pezizomycotina</taxon>
        <taxon>Leotiomycetes</taxon>
        <taxon>Helotiales</taxon>
        <taxon>Pleuroascaceae</taxon>
        <taxon>Venustampulla</taxon>
    </lineage>
</organism>
<accession>A0A370TNM1</accession>
<dbReference type="PRINTS" id="PR01415">
    <property type="entry name" value="ANKYRIN"/>
</dbReference>
<dbReference type="AlphaFoldDB" id="A0A370TNM1"/>
<dbReference type="OrthoDB" id="3461446at2759"/>
<protein>
    <submittedName>
        <fullName evidence="4">Uncharacterized protein</fullName>
    </submittedName>
</protein>
<keyword evidence="5" id="KW-1185">Reference proteome</keyword>
<dbReference type="SUPFAM" id="SSF48403">
    <property type="entry name" value="Ankyrin repeat"/>
    <property type="match status" value="1"/>
</dbReference>
<feature type="repeat" description="ANK" evidence="3">
    <location>
        <begin position="349"/>
        <end position="384"/>
    </location>
</feature>
<dbReference type="Gene3D" id="1.25.40.20">
    <property type="entry name" value="Ankyrin repeat-containing domain"/>
    <property type="match status" value="2"/>
</dbReference>
<dbReference type="Pfam" id="PF00023">
    <property type="entry name" value="Ank"/>
    <property type="match status" value="1"/>
</dbReference>
<dbReference type="InterPro" id="IPR036770">
    <property type="entry name" value="Ankyrin_rpt-contain_sf"/>
</dbReference>
<keyword evidence="1" id="KW-0677">Repeat</keyword>
<sequence length="420" mass="45519">MDYECEEEERFSTPLHIAASCRDAPELSRLLSTSHEYINTRDPWHHTPLHVSVQNSDLPSVKLLLSHGADPSLEVPDPYGYYVDGSNSLSLAASFGYVEVLRVLIEAGGPVTSKVLGMAVEGGRLECAKEVLTWVMKGNGRVFDDGVARDEGVGYALRIAAANWRTEIIEVMLRHCKPSRSVMDIALLEALVDIERYDDFHVINPVSRGTVHGMKQRVLTVTLLLDAGADVNTREKLYEYEGIPLLHQIVRIASGAEQAFMANIIGVMIGARSDVDTRGQQLAGIEDLCQNVRMGGREIFALFLERGSDVNSTDGGGRTPLFQAILADDVYFAQHLIEKGAAIAHSNNDGLTPLHVSASNVTPACSAIISLLLDSGASPSARTPQGETPLDYASHYGNAAAVKILLPITPTSIDDKNSMD</sequence>
<dbReference type="PROSITE" id="PS50297">
    <property type="entry name" value="ANK_REP_REGION"/>
    <property type="match status" value="3"/>
</dbReference>
<feature type="repeat" description="ANK" evidence="3">
    <location>
        <begin position="44"/>
        <end position="76"/>
    </location>
</feature>
<dbReference type="InterPro" id="IPR002110">
    <property type="entry name" value="Ankyrin_rpt"/>
</dbReference>
<reference evidence="4 5" key="1">
    <citation type="journal article" date="2018" name="IMA Fungus">
        <title>IMA Genome-F 9: Draft genome sequence of Annulohypoxylon stygium, Aspergillus mulundensis, Berkeleyomyces basicola (syn. Thielaviopsis basicola), Ceratocystis smalleyi, two Cercospora beticola strains, Coleophoma cylindrospora, Fusarium fracticaudum, Phialophora cf. hyalina, and Morchella septimelata.</title>
        <authorList>
            <person name="Wingfield B.D."/>
            <person name="Bills G.F."/>
            <person name="Dong Y."/>
            <person name="Huang W."/>
            <person name="Nel W.J."/>
            <person name="Swalarsk-Parry B.S."/>
            <person name="Vaghefi N."/>
            <person name="Wilken P.M."/>
            <person name="An Z."/>
            <person name="de Beer Z.W."/>
            <person name="De Vos L."/>
            <person name="Chen L."/>
            <person name="Duong T.A."/>
            <person name="Gao Y."/>
            <person name="Hammerbacher A."/>
            <person name="Kikkert J.R."/>
            <person name="Li Y."/>
            <person name="Li H."/>
            <person name="Li K."/>
            <person name="Li Q."/>
            <person name="Liu X."/>
            <person name="Ma X."/>
            <person name="Naidoo K."/>
            <person name="Pethybridge S.J."/>
            <person name="Sun J."/>
            <person name="Steenkamp E.T."/>
            <person name="van der Nest M.A."/>
            <person name="van Wyk S."/>
            <person name="Wingfield M.J."/>
            <person name="Xiong C."/>
            <person name="Yue Q."/>
            <person name="Zhang X."/>
        </authorList>
    </citation>
    <scope>NUCLEOTIDE SEQUENCE [LARGE SCALE GENOMIC DNA]</scope>
    <source>
        <strain evidence="4 5">BP 5553</strain>
    </source>
</reference>
<dbReference type="RefSeq" id="XP_031869782.1">
    <property type="nucleotide sequence ID" value="XM_032013182.1"/>
</dbReference>
<dbReference type="GeneID" id="43597408"/>
<feature type="repeat" description="ANK" evidence="3">
    <location>
        <begin position="84"/>
        <end position="116"/>
    </location>
</feature>
<dbReference type="Pfam" id="PF12796">
    <property type="entry name" value="Ank_2"/>
    <property type="match status" value="2"/>
</dbReference>
<dbReference type="EMBL" id="NPIC01000003">
    <property type="protein sequence ID" value="RDL37126.1"/>
    <property type="molecule type" value="Genomic_DNA"/>
</dbReference>
<evidence type="ECO:0000313" key="4">
    <source>
        <dbReference type="EMBL" id="RDL37126.1"/>
    </source>
</evidence>
<evidence type="ECO:0000256" key="3">
    <source>
        <dbReference type="PROSITE-ProRule" id="PRU00023"/>
    </source>
</evidence>